<reference evidence="1" key="1">
    <citation type="submission" date="2013-11" db="EMBL/GenBank/DDBJ databases">
        <title>Microbial diversity, functional groups and degradation webs in Northern and Southern Mediterranean and Red Sea marine crude oil polluted sites.</title>
        <authorList>
            <person name="Daffonchio D."/>
            <person name="Mapelli F."/>
            <person name="Ferrer M."/>
            <person name="Richter M."/>
            <person name="Cherif A."/>
            <person name="Malkawi H.I."/>
            <person name="Yakimov M.M."/>
            <person name="Abdel-Fattah Y.R."/>
            <person name="Blaghen M."/>
            <person name="Golyshin P.N."/>
            <person name="Kalogerakis N."/>
            <person name="Boon N."/>
            <person name="Magagnini M."/>
            <person name="Fava F."/>
        </authorList>
    </citation>
    <scope>NUCLEOTIDE SEQUENCE</scope>
</reference>
<gene>
    <name evidence="1" type="ORF">MGSAQ_002702</name>
</gene>
<accession>A0A1B6NR89</accession>
<proteinExistence type="predicted"/>
<sequence length="25" mass="2678">MSYKRCSKFGVKIGTVFGDLLIGAS</sequence>
<evidence type="ECO:0000313" key="1">
    <source>
        <dbReference type="EMBL" id="KTF05801.1"/>
    </source>
</evidence>
<dbReference type="EMBL" id="AYSL01001557">
    <property type="protein sequence ID" value="KTF05801.1"/>
    <property type="molecule type" value="Genomic_DNA"/>
</dbReference>
<organism evidence="1">
    <name type="scientific">marine sediment metagenome</name>
    <dbReference type="NCBI Taxonomy" id="412755"/>
    <lineage>
        <taxon>unclassified sequences</taxon>
        <taxon>metagenomes</taxon>
        <taxon>ecological metagenomes</taxon>
    </lineage>
</organism>
<name>A0A1B6NR89_9ZZZZ</name>
<feature type="non-terminal residue" evidence="1">
    <location>
        <position position="25"/>
    </location>
</feature>
<dbReference type="AlphaFoldDB" id="A0A1B6NR89"/>
<protein>
    <submittedName>
        <fullName evidence="1">Uncharacterized protein</fullName>
    </submittedName>
</protein>
<comment type="caution">
    <text evidence="1">The sequence shown here is derived from an EMBL/GenBank/DDBJ whole genome shotgun (WGS) entry which is preliminary data.</text>
</comment>